<evidence type="ECO:0000313" key="1">
    <source>
        <dbReference type="EMBL" id="QCB93294.1"/>
    </source>
</evidence>
<accession>A0A4P7SKM1</accession>
<keyword evidence="2" id="KW-1185">Reference proteome</keyword>
<dbReference type="KEGG" id="celz:E5225_06765"/>
<protein>
    <submittedName>
        <fullName evidence="1">Uncharacterized protein</fullName>
    </submittedName>
</protein>
<dbReference type="EMBL" id="CP039291">
    <property type="protein sequence ID" value="QCB93294.1"/>
    <property type="molecule type" value="Genomic_DNA"/>
</dbReference>
<sequence>MALSWVAADARTGKVLAEMPDLSCERVGVVLGAYTSAAASLPVPTAPEGWARATLPGGAFLVLLDDDEPSWGGLVTRRTRTLGDTVDLSLATIEAYLDRRYVRDRTFTGASQTQIVRLLVEEFATDFPIEVEVAPSVVTRDRAYANESDKTLLSVLTELSGVEDGPEFTVRWAWRHDPERLVPVLHVADRIGSPVPPDLGPAATFEAPGPVVQLELVEDYGAGKGATDVMAVSSGSVGERPQSPRQIAAQSERPPFEFRFTPSTSITEVSTLTSHAAEALALMADGARTLSLAAVIDQAPRLGRDWWIGDDIGYRVGDVWTERVGLFPGGGAFPGPATFPAQPEDVEKYNIPAFPGGLMGVARCIGWEIDLTGVPTVAPILEMED</sequence>
<name>A0A4P7SKM1_9CELL</name>
<gene>
    <name evidence="1" type="ORF">E5225_06765</name>
</gene>
<dbReference type="RefSeq" id="WP_135974242.1">
    <property type="nucleotide sequence ID" value="NZ_CP039291.1"/>
</dbReference>
<evidence type="ECO:0000313" key="2">
    <source>
        <dbReference type="Proteomes" id="UP000296469"/>
    </source>
</evidence>
<reference evidence="1 2" key="1">
    <citation type="submission" date="2019-04" db="EMBL/GenBank/DDBJ databases">
        <title>Isolation and identification of Cellulomonas shaoxiangyii sp. Nov. isolated from feces of the Tibetan antelopes (Pantholops hodgsonii) in the Qinghai-Tibet plateau of China.</title>
        <authorList>
            <person name="Tian Z."/>
        </authorList>
    </citation>
    <scope>NUCLEOTIDE SEQUENCE [LARGE SCALE GENOMIC DNA]</scope>
    <source>
        <strain evidence="1 2">Z28</strain>
    </source>
</reference>
<proteinExistence type="predicted"/>
<dbReference type="Proteomes" id="UP000296469">
    <property type="component" value="Chromosome"/>
</dbReference>
<dbReference type="OrthoDB" id="4075033at2"/>
<dbReference type="AlphaFoldDB" id="A0A4P7SKM1"/>
<organism evidence="1 2">
    <name type="scientific">Cellulomonas shaoxiangyii</name>
    <dbReference type="NCBI Taxonomy" id="2566013"/>
    <lineage>
        <taxon>Bacteria</taxon>
        <taxon>Bacillati</taxon>
        <taxon>Actinomycetota</taxon>
        <taxon>Actinomycetes</taxon>
        <taxon>Micrococcales</taxon>
        <taxon>Cellulomonadaceae</taxon>
        <taxon>Cellulomonas</taxon>
    </lineage>
</organism>